<keyword evidence="3" id="KW-1185">Reference proteome</keyword>
<evidence type="ECO:0000313" key="3">
    <source>
        <dbReference type="Proteomes" id="UP000282184"/>
    </source>
</evidence>
<evidence type="ECO:0000313" key="2">
    <source>
        <dbReference type="EMBL" id="RTQ53720.1"/>
    </source>
</evidence>
<comment type="caution">
    <text evidence="2">The sequence shown here is derived from an EMBL/GenBank/DDBJ whole genome shotgun (WGS) entry which is preliminary data.</text>
</comment>
<sequence>MKRFFARPFAALTLVGLLSASLLTSCLDKDGEECTPAGGTCDTAVTVVDLSATTGCGLALQLADSTYLVPTGSTWTNYQAKAGDKLLVGYHAKKRGSSQNTCAAGQLVELGCISADTTAATSAN</sequence>
<evidence type="ECO:0000256" key="1">
    <source>
        <dbReference type="SAM" id="SignalP"/>
    </source>
</evidence>
<dbReference type="Proteomes" id="UP000282184">
    <property type="component" value="Unassembled WGS sequence"/>
</dbReference>
<protein>
    <submittedName>
        <fullName evidence="2">Uncharacterized protein</fullName>
    </submittedName>
</protein>
<organism evidence="2 3">
    <name type="scientific">Hymenobacter gummosus</name>
    <dbReference type="NCBI Taxonomy" id="1776032"/>
    <lineage>
        <taxon>Bacteria</taxon>
        <taxon>Pseudomonadati</taxon>
        <taxon>Bacteroidota</taxon>
        <taxon>Cytophagia</taxon>
        <taxon>Cytophagales</taxon>
        <taxon>Hymenobacteraceae</taxon>
        <taxon>Hymenobacter</taxon>
    </lineage>
</organism>
<dbReference type="AlphaFoldDB" id="A0A3S0K975"/>
<name>A0A3S0K975_9BACT</name>
<feature type="signal peptide" evidence="1">
    <location>
        <begin position="1"/>
        <end position="20"/>
    </location>
</feature>
<proteinExistence type="predicted"/>
<dbReference type="PROSITE" id="PS51257">
    <property type="entry name" value="PROKAR_LIPOPROTEIN"/>
    <property type="match status" value="1"/>
</dbReference>
<gene>
    <name evidence="2" type="ORF">EJV47_03005</name>
</gene>
<accession>A0A3S0K975</accession>
<feature type="chain" id="PRO_5018611738" evidence="1">
    <location>
        <begin position="21"/>
        <end position="124"/>
    </location>
</feature>
<reference evidence="2 3" key="1">
    <citation type="submission" date="2018-12" db="EMBL/GenBank/DDBJ databases">
        <title>Hymenobacter gummosus sp. nov., isolated from a spring.</title>
        <authorList>
            <person name="Nie L."/>
        </authorList>
    </citation>
    <scope>NUCLEOTIDE SEQUENCE [LARGE SCALE GENOMIC DNA]</scope>
    <source>
        <strain evidence="2 3">KCTC 52166</strain>
    </source>
</reference>
<dbReference type="OrthoDB" id="886913at2"/>
<dbReference type="RefSeq" id="WP_126691647.1">
    <property type="nucleotide sequence ID" value="NZ_RXOF01000001.1"/>
</dbReference>
<keyword evidence="1" id="KW-0732">Signal</keyword>
<dbReference type="EMBL" id="RXOF01000001">
    <property type="protein sequence ID" value="RTQ53720.1"/>
    <property type="molecule type" value="Genomic_DNA"/>
</dbReference>